<dbReference type="AlphaFoldDB" id="A0ABD0TWW1"/>
<comment type="caution">
    <text evidence="1">The sequence shown here is derived from an EMBL/GenBank/DDBJ whole genome shotgun (WGS) entry which is preliminary data.</text>
</comment>
<keyword evidence="2" id="KW-1185">Reference proteome</keyword>
<gene>
    <name evidence="1" type="ORF">M5K25_026154</name>
</gene>
<evidence type="ECO:0000313" key="2">
    <source>
        <dbReference type="Proteomes" id="UP001552299"/>
    </source>
</evidence>
<evidence type="ECO:0000313" key="1">
    <source>
        <dbReference type="EMBL" id="KAL0904082.1"/>
    </source>
</evidence>
<sequence>MEETLTLEFVPEFVAIWAVGGPAGLETAVLDIGKTVAGMCWVKVKSRGWNLLVEGSCSVGKSEGDLEDSCRNLEVCKIHLKSSSVSYHNFERRRKMAAKCWSEAENARAGLAVENVQVEGCQMQVGCSRSAVGMFLAELKICREAAWWEVGGEGMWKNSCCGLGLGLNIDFWHQATSSSQQNRIALPAINCFSLKLSDIMEKKDSWWDKCLMLLLLLSMMTNMDTMTHRQHDTGMGDINY</sequence>
<proteinExistence type="predicted"/>
<protein>
    <submittedName>
        <fullName evidence="1">Uncharacterized protein</fullName>
    </submittedName>
</protein>
<dbReference type="Proteomes" id="UP001552299">
    <property type="component" value="Unassembled WGS sequence"/>
</dbReference>
<name>A0ABD0TWW1_DENTH</name>
<reference evidence="1 2" key="1">
    <citation type="journal article" date="2024" name="Plant Biotechnol. J.">
        <title>Dendrobium thyrsiflorum genome and its molecular insights into genes involved in important horticultural traits.</title>
        <authorList>
            <person name="Chen B."/>
            <person name="Wang J.Y."/>
            <person name="Zheng P.J."/>
            <person name="Li K.L."/>
            <person name="Liang Y.M."/>
            <person name="Chen X.F."/>
            <person name="Zhang C."/>
            <person name="Zhao X."/>
            <person name="He X."/>
            <person name="Zhang G.Q."/>
            <person name="Liu Z.J."/>
            <person name="Xu Q."/>
        </authorList>
    </citation>
    <scope>NUCLEOTIDE SEQUENCE [LARGE SCALE GENOMIC DNA]</scope>
    <source>
        <strain evidence="1">GZMU011</strain>
    </source>
</reference>
<organism evidence="1 2">
    <name type="scientific">Dendrobium thyrsiflorum</name>
    <name type="common">Pinecone-like raceme dendrobium</name>
    <name type="synonym">Orchid</name>
    <dbReference type="NCBI Taxonomy" id="117978"/>
    <lineage>
        <taxon>Eukaryota</taxon>
        <taxon>Viridiplantae</taxon>
        <taxon>Streptophyta</taxon>
        <taxon>Embryophyta</taxon>
        <taxon>Tracheophyta</taxon>
        <taxon>Spermatophyta</taxon>
        <taxon>Magnoliopsida</taxon>
        <taxon>Liliopsida</taxon>
        <taxon>Asparagales</taxon>
        <taxon>Orchidaceae</taxon>
        <taxon>Epidendroideae</taxon>
        <taxon>Malaxideae</taxon>
        <taxon>Dendrobiinae</taxon>
        <taxon>Dendrobium</taxon>
    </lineage>
</organism>
<accession>A0ABD0TWW1</accession>
<dbReference type="EMBL" id="JANQDX010000019">
    <property type="protein sequence ID" value="KAL0904082.1"/>
    <property type="molecule type" value="Genomic_DNA"/>
</dbReference>